<sequence length="109" mass="11811">MNTPLPTTCYGTVVALAFITLMAYSLWDNAMRKGNTIFLVASSYMTPLLSTIVSCIYLSVAPTPSLWLGCGLLIFGSLLSWFSVKSGEQIGREDSNTHRHTGTESTAVN</sequence>
<dbReference type="EMBL" id="CP036313">
    <property type="protein sequence ID" value="QBH11676.1"/>
    <property type="molecule type" value="Genomic_DNA"/>
</dbReference>
<dbReference type="Proteomes" id="UP000293902">
    <property type="component" value="Chromosome"/>
</dbReference>
<organism evidence="2 3">
    <name type="scientific">Desulfobacter hydrogenophilus</name>
    <dbReference type="NCBI Taxonomy" id="2291"/>
    <lineage>
        <taxon>Bacteria</taxon>
        <taxon>Pseudomonadati</taxon>
        <taxon>Thermodesulfobacteriota</taxon>
        <taxon>Desulfobacteria</taxon>
        <taxon>Desulfobacterales</taxon>
        <taxon>Desulfobacteraceae</taxon>
        <taxon>Desulfobacter</taxon>
    </lineage>
</organism>
<feature type="transmembrane region" description="Helical" evidence="1">
    <location>
        <begin position="66"/>
        <end position="84"/>
    </location>
</feature>
<keyword evidence="1" id="KW-0472">Membrane</keyword>
<name>A0ABX5RAC1_9BACT</name>
<dbReference type="InterPro" id="IPR037185">
    <property type="entry name" value="EmrE-like"/>
</dbReference>
<protein>
    <recommendedName>
        <fullName evidence="4">EamA domain-containing protein</fullName>
    </recommendedName>
</protein>
<dbReference type="SUPFAM" id="SSF103481">
    <property type="entry name" value="Multidrug resistance efflux transporter EmrE"/>
    <property type="match status" value="1"/>
</dbReference>
<keyword evidence="1" id="KW-1133">Transmembrane helix</keyword>
<evidence type="ECO:0000313" key="3">
    <source>
        <dbReference type="Proteomes" id="UP000293902"/>
    </source>
</evidence>
<evidence type="ECO:0008006" key="4">
    <source>
        <dbReference type="Google" id="ProtNLM"/>
    </source>
</evidence>
<reference evidence="2 3" key="1">
    <citation type="submission" date="2019-02" db="EMBL/GenBank/DDBJ databases">
        <title>Complete genome sequence of Desulfobacter hydrogenophilus AcRS1.</title>
        <authorList>
            <person name="Marietou A."/>
            <person name="Lund M.B."/>
            <person name="Marshall I.P.G."/>
            <person name="Schreiber L."/>
            <person name="Jorgensen B."/>
        </authorList>
    </citation>
    <scope>NUCLEOTIDE SEQUENCE [LARGE SCALE GENOMIC DNA]</scope>
    <source>
        <strain evidence="2 3">AcRS1</strain>
    </source>
</reference>
<keyword evidence="3" id="KW-1185">Reference proteome</keyword>
<evidence type="ECO:0000256" key="1">
    <source>
        <dbReference type="SAM" id="Phobius"/>
    </source>
</evidence>
<keyword evidence="1" id="KW-0812">Transmembrane</keyword>
<dbReference type="RefSeq" id="WP_131071979.1">
    <property type="nucleotide sequence ID" value="NZ_CP036313.1"/>
</dbReference>
<gene>
    <name evidence="2" type="ORF">EYB58_01290</name>
</gene>
<proteinExistence type="predicted"/>
<evidence type="ECO:0000313" key="2">
    <source>
        <dbReference type="EMBL" id="QBH11676.1"/>
    </source>
</evidence>
<accession>A0ABX5RAC1</accession>
<feature type="transmembrane region" description="Helical" evidence="1">
    <location>
        <begin position="12"/>
        <end position="30"/>
    </location>
</feature>
<feature type="transmembrane region" description="Helical" evidence="1">
    <location>
        <begin position="37"/>
        <end position="60"/>
    </location>
</feature>